<dbReference type="PANTHER" id="PTHR46577">
    <property type="entry name" value="HTH-TYPE TRANSCRIPTIONAL REGULATORY PROTEIN GABR"/>
    <property type="match status" value="1"/>
</dbReference>
<keyword evidence="3" id="KW-0805">Transcription regulation</keyword>
<dbReference type="Gene3D" id="3.90.1150.10">
    <property type="entry name" value="Aspartate Aminotransferase, domain 1"/>
    <property type="match status" value="1"/>
</dbReference>
<dbReference type="RefSeq" id="WP_096357109.1">
    <property type="nucleotide sequence ID" value="NZ_AP017313.1"/>
</dbReference>
<dbReference type="InterPro" id="IPR036390">
    <property type="entry name" value="WH_DNA-bd_sf"/>
</dbReference>
<dbReference type="PANTHER" id="PTHR46577:SF2">
    <property type="entry name" value="TRANSCRIPTIONAL REGULATORY PROTEIN"/>
    <property type="match status" value="1"/>
</dbReference>
<organism evidence="7 8">
    <name type="scientific">Mucilaginibacter gotjawali</name>
    <dbReference type="NCBI Taxonomy" id="1550579"/>
    <lineage>
        <taxon>Bacteria</taxon>
        <taxon>Pseudomonadati</taxon>
        <taxon>Bacteroidota</taxon>
        <taxon>Sphingobacteriia</taxon>
        <taxon>Sphingobacteriales</taxon>
        <taxon>Sphingobacteriaceae</taxon>
        <taxon>Mucilaginibacter</taxon>
    </lineage>
</organism>
<dbReference type="InterPro" id="IPR015422">
    <property type="entry name" value="PyrdxlP-dep_Trfase_small"/>
</dbReference>
<evidence type="ECO:0000256" key="5">
    <source>
        <dbReference type="ARBA" id="ARBA00023163"/>
    </source>
</evidence>
<keyword evidence="4 7" id="KW-0238">DNA-binding</keyword>
<dbReference type="PROSITE" id="PS50949">
    <property type="entry name" value="HTH_GNTR"/>
    <property type="match status" value="1"/>
</dbReference>
<dbReference type="InterPro" id="IPR004839">
    <property type="entry name" value="Aminotransferase_I/II_large"/>
</dbReference>
<evidence type="ECO:0000256" key="3">
    <source>
        <dbReference type="ARBA" id="ARBA00023015"/>
    </source>
</evidence>
<dbReference type="InterPro" id="IPR015424">
    <property type="entry name" value="PyrdxlP-dep_Trfase"/>
</dbReference>
<dbReference type="GO" id="GO:0030170">
    <property type="term" value="F:pyridoxal phosphate binding"/>
    <property type="evidence" value="ECO:0007669"/>
    <property type="project" value="InterPro"/>
</dbReference>
<dbReference type="Pfam" id="PF00155">
    <property type="entry name" value="Aminotran_1_2"/>
    <property type="match status" value="1"/>
</dbReference>
<keyword evidence="2" id="KW-0663">Pyridoxal phosphate</keyword>
<evidence type="ECO:0000313" key="7">
    <source>
        <dbReference type="EMBL" id="MBB3054341.1"/>
    </source>
</evidence>
<evidence type="ECO:0000256" key="1">
    <source>
        <dbReference type="ARBA" id="ARBA00005384"/>
    </source>
</evidence>
<dbReference type="CDD" id="cd00609">
    <property type="entry name" value="AAT_like"/>
    <property type="match status" value="1"/>
</dbReference>
<keyword evidence="5" id="KW-0804">Transcription</keyword>
<dbReference type="EMBL" id="JACHWX010000002">
    <property type="protein sequence ID" value="MBB3054341.1"/>
    <property type="molecule type" value="Genomic_DNA"/>
</dbReference>
<feature type="domain" description="HTH gntR-type" evidence="6">
    <location>
        <begin position="6"/>
        <end position="74"/>
    </location>
</feature>
<evidence type="ECO:0000313" key="8">
    <source>
        <dbReference type="Proteomes" id="UP000539265"/>
    </source>
</evidence>
<reference evidence="7" key="1">
    <citation type="submission" date="2020-08" db="EMBL/GenBank/DDBJ databases">
        <title>Genomic Encyclopedia of Type Strains, Phase III (KMG-III): the genomes of soil and plant-associated and newly described type strains.</title>
        <authorList>
            <person name="Whitman W."/>
        </authorList>
    </citation>
    <scope>NUCLEOTIDE SEQUENCE [LARGE SCALE GENOMIC DNA]</scope>
    <source>
        <strain evidence="7">CECT 8628</strain>
    </source>
</reference>
<gene>
    <name evidence="7" type="ORF">FHS11_000751</name>
</gene>
<keyword evidence="8" id="KW-1185">Reference proteome</keyword>
<evidence type="ECO:0000259" key="6">
    <source>
        <dbReference type="PROSITE" id="PS50949"/>
    </source>
</evidence>
<dbReference type="Pfam" id="PF00392">
    <property type="entry name" value="GntR"/>
    <property type="match status" value="1"/>
</dbReference>
<dbReference type="InterPro" id="IPR015421">
    <property type="entry name" value="PyrdxlP-dep_Trfase_major"/>
</dbReference>
<dbReference type="CDD" id="cd07377">
    <property type="entry name" value="WHTH_GntR"/>
    <property type="match status" value="1"/>
</dbReference>
<dbReference type="SMART" id="SM00345">
    <property type="entry name" value="HTH_GNTR"/>
    <property type="match status" value="1"/>
</dbReference>
<dbReference type="Gene3D" id="1.10.10.10">
    <property type="entry name" value="Winged helix-like DNA-binding domain superfamily/Winged helix DNA-binding domain"/>
    <property type="match status" value="1"/>
</dbReference>
<dbReference type="Proteomes" id="UP000539265">
    <property type="component" value="Unassembled WGS sequence"/>
</dbReference>
<dbReference type="SUPFAM" id="SSF46785">
    <property type="entry name" value="Winged helix' DNA-binding domain"/>
    <property type="match status" value="1"/>
</dbReference>
<comment type="similarity">
    <text evidence="1">In the C-terminal section; belongs to the class-I pyridoxal-phosphate-dependent aminotransferase family.</text>
</comment>
<comment type="caution">
    <text evidence="7">The sequence shown here is derived from an EMBL/GenBank/DDBJ whole genome shotgun (WGS) entry which is preliminary data.</text>
</comment>
<dbReference type="Gene3D" id="3.40.640.10">
    <property type="entry name" value="Type I PLP-dependent aspartate aminotransferase-like (Major domain)"/>
    <property type="match status" value="1"/>
</dbReference>
<dbReference type="InterPro" id="IPR051446">
    <property type="entry name" value="HTH_trans_reg/aminotransferase"/>
</dbReference>
<sequence>MIEQRQYRYEQVIQKIEETIQILQLKPGDKIPSVRKISTTLNVSTTTVFQAYSIMEDRGLITPRPRSGFVVSGKREGTSSSGKGIIPLPEFVNVYAMERIMMKNTRKYGVINFSILAPVNELLPIAKINKAMQAAIKEVAIDNYQYPFLEGHPRLLSQVALHSFEWNKRILPDDILITNGCLEAISLCLDTVTRRGDIVAVESPSYHAILQCLESRGLKALSISVDPATGLNIDELEVALMHNKVSACVFMPSCHNPTGASMPEENKIRLVKLLGERNIPLIEDDALGELYFGATRPLPAKAYDTYDNVLYCSSFSKTLPPGFRIGWVAAGKYQAEIEKHKFSNNISTNSLLQDAIGRYLEGGTYNAHLKKLRAAMKVQHIKYKEAILRHFPEIIKLSSPSGGFSFWIEFPEQLDITEMQKVALMKGISFCPGHIFSPSDRFKNYIRINSCPLFNAKIDSSLAIIGNLAKSMLLKD</sequence>
<dbReference type="GO" id="GO:0003677">
    <property type="term" value="F:DNA binding"/>
    <property type="evidence" value="ECO:0007669"/>
    <property type="project" value="UniProtKB-KW"/>
</dbReference>
<evidence type="ECO:0000256" key="4">
    <source>
        <dbReference type="ARBA" id="ARBA00023125"/>
    </source>
</evidence>
<dbReference type="InterPro" id="IPR000524">
    <property type="entry name" value="Tscrpt_reg_HTH_GntR"/>
</dbReference>
<dbReference type="AlphaFoldDB" id="A0A839S883"/>
<dbReference type="InterPro" id="IPR036388">
    <property type="entry name" value="WH-like_DNA-bd_sf"/>
</dbReference>
<evidence type="ECO:0000256" key="2">
    <source>
        <dbReference type="ARBA" id="ARBA00022898"/>
    </source>
</evidence>
<dbReference type="GO" id="GO:0003700">
    <property type="term" value="F:DNA-binding transcription factor activity"/>
    <property type="evidence" value="ECO:0007669"/>
    <property type="project" value="InterPro"/>
</dbReference>
<name>A0A839S883_9SPHI</name>
<proteinExistence type="inferred from homology"/>
<dbReference type="SUPFAM" id="SSF53383">
    <property type="entry name" value="PLP-dependent transferases"/>
    <property type="match status" value="1"/>
</dbReference>
<accession>A0A839S883</accession>
<dbReference type="OrthoDB" id="594134at2"/>
<protein>
    <submittedName>
        <fullName evidence="7">DNA-binding transcriptional MocR family regulator</fullName>
    </submittedName>
</protein>